<proteinExistence type="predicted"/>
<evidence type="ECO:0000256" key="1">
    <source>
        <dbReference type="SAM" id="MobiDB-lite"/>
    </source>
</evidence>
<protein>
    <submittedName>
        <fullName evidence="2">Uncharacterized protein</fullName>
    </submittedName>
</protein>
<dbReference type="AlphaFoldDB" id="A0AAV3RR98"/>
<dbReference type="EMBL" id="BAABME010011759">
    <property type="protein sequence ID" value="GAA0184251.1"/>
    <property type="molecule type" value="Genomic_DNA"/>
</dbReference>
<feature type="region of interest" description="Disordered" evidence="1">
    <location>
        <begin position="1"/>
        <end position="31"/>
    </location>
</feature>
<sequence>MMVRKRRSRRKENTGSMLIWQPADDQVGSDDEDVEAVMSRRRKAKGKLKMNENRTRVENKRIPKNVAEVPMENVVVKTDAEKEKWNFVATPRITAERMLSEVTKNIADIMGILEYVGIMPTIDALGPHYPKIVREFIYNMIDDVNDTESINFQKSPVHDRHKGLFNFGQFTFDQTVQYAQSHVILNPIAYPGLLCNIMEDHHPDILTTMDEEALSPGFLTVSPKLLQGTHVTNIPLRPCKIGGSFGVGQDETIRIIRDEMGFLGVIAEVAKELL</sequence>
<keyword evidence="3" id="KW-1185">Reference proteome</keyword>
<name>A0AAV3RR98_LITER</name>
<evidence type="ECO:0000313" key="3">
    <source>
        <dbReference type="Proteomes" id="UP001454036"/>
    </source>
</evidence>
<dbReference type="Proteomes" id="UP001454036">
    <property type="component" value="Unassembled WGS sequence"/>
</dbReference>
<evidence type="ECO:0000313" key="2">
    <source>
        <dbReference type="EMBL" id="GAA0184251.1"/>
    </source>
</evidence>
<gene>
    <name evidence="2" type="ORF">LIER_31539</name>
</gene>
<organism evidence="2 3">
    <name type="scientific">Lithospermum erythrorhizon</name>
    <name type="common">Purple gromwell</name>
    <name type="synonym">Lithospermum officinale var. erythrorhizon</name>
    <dbReference type="NCBI Taxonomy" id="34254"/>
    <lineage>
        <taxon>Eukaryota</taxon>
        <taxon>Viridiplantae</taxon>
        <taxon>Streptophyta</taxon>
        <taxon>Embryophyta</taxon>
        <taxon>Tracheophyta</taxon>
        <taxon>Spermatophyta</taxon>
        <taxon>Magnoliopsida</taxon>
        <taxon>eudicotyledons</taxon>
        <taxon>Gunneridae</taxon>
        <taxon>Pentapetalae</taxon>
        <taxon>asterids</taxon>
        <taxon>lamiids</taxon>
        <taxon>Boraginales</taxon>
        <taxon>Boraginaceae</taxon>
        <taxon>Boraginoideae</taxon>
        <taxon>Lithospermeae</taxon>
        <taxon>Lithospermum</taxon>
    </lineage>
</organism>
<feature type="compositionally biased region" description="Basic residues" evidence="1">
    <location>
        <begin position="1"/>
        <end position="10"/>
    </location>
</feature>
<reference evidence="2 3" key="1">
    <citation type="submission" date="2024-01" db="EMBL/GenBank/DDBJ databases">
        <title>The complete chloroplast genome sequence of Lithospermum erythrorhizon: insights into the phylogenetic relationship among Boraginaceae species and the maternal lineages of purple gromwells.</title>
        <authorList>
            <person name="Okada T."/>
            <person name="Watanabe K."/>
        </authorList>
    </citation>
    <scope>NUCLEOTIDE SEQUENCE [LARGE SCALE GENOMIC DNA]</scope>
</reference>
<accession>A0AAV3RR98</accession>
<comment type="caution">
    <text evidence="2">The sequence shown here is derived from an EMBL/GenBank/DDBJ whole genome shotgun (WGS) entry which is preliminary data.</text>
</comment>